<sequence>MPVQQHDVQPAAPTRRSRREAERRAQPEQATAAPTPVAPAAQFAASAAPFAGSAQAQRTARVPSYARPTVDPVRTSGAPGFAGFETPAPVAVHEQASVTAATPPAAAMPPAAPYAGAHPLAAPDRHDPVAEIAADEPARRTGRAHQPSSRAVKAGAASVRAEVSAAARSREKRRKGVARLGVLGALVGVTVVVPVTHSDILGGQAYGSDALADATLPTTLNALTATGLSSLPPASLVSADGGERTDTTASRAELREALPGCDGSQRAAGSNGQLAAADLCTLWDGQTKMRADAAVSLAEFNEAFVARFGADMCLSSGYRTLAEQRAVKAAKGSLAAAPGKSNHGWGLAVDLCGSETTGAKWTWLNENAAIYGWENPDWAKPGGSGPYERWHWEYTKGVQEDGEYYG</sequence>
<dbReference type="Gene3D" id="3.30.1380.10">
    <property type="match status" value="1"/>
</dbReference>
<dbReference type="Proteomes" id="UP000321798">
    <property type="component" value="Unassembled WGS sequence"/>
</dbReference>
<gene>
    <name evidence="4" type="ORF">CSO01_37580</name>
</gene>
<dbReference type="InterPro" id="IPR009045">
    <property type="entry name" value="Zn_M74/Hedgehog-like"/>
</dbReference>
<dbReference type="PANTHER" id="PTHR34385:SF1">
    <property type="entry name" value="PEPTIDOGLYCAN L-ALANYL-D-GLUTAMATE ENDOPEPTIDASE CWLK"/>
    <property type="match status" value="1"/>
</dbReference>
<dbReference type="EMBL" id="BKAL01000021">
    <property type="protein sequence ID" value="GEP71043.1"/>
    <property type="molecule type" value="Genomic_DNA"/>
</dbReference>
<dbReference type="PANTHER" id="PTHR34385">
    <property type="entry name" value="D-ALANYL-D-ALANINE CARBOXYPEPTIDASE"/>
    <property type="match status" value="1"/>
</dbReference>
<organism evidence="4 5">
    <name type="scientific">Cellulomonas soli</name>
    <dbReference type="NCBI Taxonomy" id="931535"/>
    <lineage>
        <taxon>Bacteria</taxon>
        <taxon>Bacillati</taxon>
        <taxon>Actinomycetota</taxon>
        <taxon>Actinomycetes</taxon>
        <taxon>Micrococcales</taxon>
        <taxon>Cellulomonadaceae</taxon>
        <taxon>Cellulomonas</taxon>
    </lineage>
</organism>
<evidence type="ECO:0000256" key="2">
    <source>
        <dbReference type="SAM" id="Phobius"/>
    </source>
</evidence>
<dbReference type="GO" id="GO:0008233">
    <property type="term" value="F:peptidase activity"/>
    <property type="evidence" value="ECO:0007669"/>
    <property type="project" value="InterPro"/>
</dbReference>
<dbReference type="GO" id="GO:0006508">
    <property type="term" value="P:proteolysis"/>
    <property type="evidence" value="ECO:0007669"/>
    <property type="project" value="InterPro"/>
</dbReference>
<feature type="region of interest" description="Disordered" evidence="1">
    <location>
        <begin position="135"/>
        <end position="156"/>
    </location>
</feature>
<protein>
    <recommendedName>
        <fullName evidence="3">D-alanyl-D-alanine carboxypeptidase-like core domain-containing protein</fullName>
    </recommendedName>
</protein>
<dbReference type="RefSeq" id="WP_146954805.1">
    <property type="nucleotide sequence ID" value="NZ_BAABBJ010000011.1"/>
</dbReference>
<feature type="region of interest" description="Disordered" evidence="1">
    <location>
        <begin position="1"/>
        <end position="81"/>
    </location>
</feature>
<dbReference type="CDD" id="cd14814">
    <property type="entry name" value="Peptidase_M15"/>
    <property type="match status" value="1"/>
</dbReference>
<evidence type="ECO:0000313" key="5">
    <source>
        <dbReference type="Proteomes" id="UP000321798"/>
    </source>
</evidence>
<accession>A0A512PIN4</accession>
<comment type="caution">
    <text evidence="4">The sequence shown here is derived from an EMBL/GenBank/DDBJ whole genome shotgun (WGS) entry which is preliminary data.</text>
</comment>
<reference evidence="4 5" key="1">
    <citation type="submission" date="2019-07" db="EMBL/GenBank/DDBJ databases">
        <title>Whole genome shotgun sequence of Cellulomonas soli NBRC 109434.</title>
        <authorList>
            <person name="Hosoyama A."/>
            <person name="Uohara A."/>
            <person name="Ohji S."/>
            <person name="Ichikawa N."/>
        </authorList>
    </citation>
    <scope>NUCLEOTIDE SEQUENCE [LARGE SCALE GENOMIC DNA]</scope>
    <source>
        <strain evidence="4 5">NBRC 109434</strain>
    </source>
</reference>
<keyword evidence="2" id="KW-0812">Transmembrane</keyword>
<evidence type="ECO:0000256" key="1">
    <source>
        <dbReference type="SAM" id="MobiDB-lite"/>
    </source>
</evidence>
<dbReference type="Pfam" id="PF02557">
    <property type="entry name" value="VanY"/>
    <property type="match status" value="1"/>
</dbReference>
<dbReference type="InterPro" id="IPR052179">
    <property type="entry name" value="DD-CPase-like"/>
</dbReference>
<proteinExistence type="predicted"/>
<feature type="domain" description="D-alanyl-D-alanine carboxypeptidase-like core" evidence="3">
    <location>
        <begin position="287"/>
        <end position="395"/>
    </location>
</feature>
<evidence type="ECO:0000259" key="3">
    <source>
        <dbReference type="Pfam" id="PF02557"/>
    </source>
</evidence>
<name>A0A512PIN4_9CELL</name>
<feature type="transmembrane region" description="Helical" evidence="2">
    <location>
        <begin position="177"/>
        <end position="195"/>
    </location>
</feature>
<evidence type="ECO:0000313" key="4">
    <source>
        <dbReference type="EMBL" id="GEP71043.1"/>
    </source>
</evidence>
<dbReference type="SUPFAM" id="SSF55166">
    <property type="entry name" value="Hedgehog/DD-peptidase"/>
    <property type="match status" value="1"/>
</dbReference>
<dbReference type="InterPro" id="IPR003709">
    <property type="entry name" value="VanY-like_core_dom"/>
</dbReference>
<keyword evidence="2" id="KW-0472">Membrane</keyword>
<keyword evidence="2" id="KW-1133">Transmembrane helix</keyword>
<feature type="compositionally biased region" description="Low complexity" evidence="1">
    <location>
        <begin position="27"/>
        <end position="58"/>
    </location>
</feature>
<dbReference type="OrthoDB" id="5496837at2"/>
<keyword evidence="5" id="KW-1185">Reference proteome</keyword>
<dbReference type="AlphaFoldDB" id="A0A512PIN4"/>